<comment type="similarity">
    <text evidence="2">Belongs to the class-IV pyridoxal-phosphate-dependent aminotransferase family.</text>
</comment>
<dbReference type="AlphaFoldDB" id="C9L623"/>
<evidence type="ECO:0000313" key="4">
    <source>
        <dbReference type="EMBL" id="EEX22605.1"/>
    </source>
</evidence>
<evidence type="ECO:0000256" key="2">
    <source>
        <dbReference type="ARBA" id="ARBA00009320"/>
    </source>
</evidence>
<sequence>MGGKIMFIPDEGYYFGLGAFETIAVENGFPQFLPQHYKRLLLALKFLNLNIDFSEIEEKVNMTLAEKEMQEGRKVLKITVSEENIFVTTRTNTYQKEDYEKGFATAISNVRRNETSPFTYHKTLNYGDCIMEKRRAKEMGIQEPIFLNTRGEIAEGATTNVFFVKDEEIVAPPLSCGMLPGIIREYLYDAYTIKEQIILPEDIGEFDEMFLTNSLLGIMPVARLGIHAFSGMNIGRKLLQELSNSQCGFC</sequence>
<keyword evidence="3" id="KW-0663">Pyridoxal phosphate</keyword>
<organism evidence="4 5">
    <name type="scientific">Blautia hansenii DSM 20583</name>
    <dbReference type="NCBI Taxonomy" id="537007"/>
    <lineage>
        <taxon>Bacteria</taxon>
        <taxon>Bacillati</taxon>
        <taxon>Bacillota</taxon>
        <taxon>Clostridia</taxon>
        <taxon>Lachnospirales</taxon>
        <taxon>Lachnospiraceae</taxon>
        <taxon>Blautia</taxon>
    </lineage>
</organism>
<dbReference type="eggNOG" id="COG0115">
    <property type="taxonomic scope" value="Bacteria"/>
</dbReference>
<dbReference type="GO" id="GO:0008483">
    <property type="term" value="F:transaminase activity"/>
    <property type="evidence" value="ECO:0007669"/>
    <property type="project" value="UniProtKB-KW"/>
</dbReference>
<comment type="caution">
    <text evidence="4">The sequence shown here is derived from an EMBL/GenBank/DDBJ whole genome shotgun (WGS) entry which is preliminary data.</text>
</comment>
<keyword evidence="5" id="KW-1185">Reference proteome</keyword>
<proteinExistence type="inferred from homology"/>
<evidence type="ECO:0000256" key="3">
    <source>
        <dbReference type="ARBA" id="ARBA00022898"/>
    </source>
</evidence>
<dbReference type="InterPro" id="IPR043131">
    <property type="entry name" value="BCAT-like_N"/>
</dbReference>
<dbReference type="GO" id="GO:0008652">
    <property type="term" value="P:amino acid biosynthetic process"/>
    <property type="evidence" value="ECO:0007669"/>
    <property type="project" value="UniProtKB-ARBA"/>
</dbReference>
<dbReference type="Gene3D" id="3.30.470.10">
    <property type="match status" value="1"/>
</dbReference>
<dbReference type="InterPro" id="IPR036038">
    <property type="entry name" value="Aminotransferase-like"/>
</dbReference>
<gene>
    <name evidence="4" type="ORF">BLAHAN_04830</name>
</gene>
<dbReference type="InterPro" id="IPR043132">
    <property type="entry name" value="BCAT-like_C"/>
</dbReference>
<dbReference type="Pfam" id="PF01063">
    <property type="entry name" value="Aminotran_4"/>
    <property type="match status" value="1"/>
</dbReference>
<dbReference type="FunFam" id="3.20.10.10:FF:000002">
    <property type="entry name" value="D-alanine aminotransferase"/>
    <property type="match status" value="1"/>
</dbReference>
<protein>
    <submittedName>
        <fullName evidence="4">Aminotransferase, class IV</fullName>
    </submittedName>
</protein>
<dbReference type="InterPro" id="IPR050571">
    <property type="entry name" value="Class-IV_PLP-Dep_Aminotrnsfr"/>
</dbReference>
<dbReference type="EMBL" id="ABYU02000011">
    <property type="protein sequence ID" value="EEX22605.1"/>
    <property type="molecule type" value="Genomic_DNA"/>
</dbReference>
<dbReference type="PANTHER" id="PTHR42743:SF11">
    <property type="entry name" value="AMINODEOXYCHORISMATE LYASE"/>
    <property type="match status" value="1"/>
</dbReference>
<name>C9L623_BLAHA</name>
<dbReference type="STRING" id="537007.BLAHAN_04830"/>
<evidence type="ECO:0000313" key="5">
    <source>
        <dbReference type="Proteomes" id="UP000003755"/>
    </source>
</evidence>
<evidence type="ECO:0000256" key="1">
    <source>
        <dbReference type="ARBA" id="ARBA00001933"/>
    </source>
</evidence>
<dbReference type="InterPro" id="IPR001544">
    <property type="entry name" value="Aminotrans_IV"/>
</dbReference>
<dbReference type="SUPFAM" id="SSF56752">
    <property type="entry name" value="D-aminoacid aminotransferase-like PLP-dependent enzymes"/>
    <property type="match status" value="1"/>
</dbReference>
<dbReference type="GO" id="GO:0046394">
    <property type="term" value="P:carboxylic acid biosynthetic process"/>
    <property type="evidence" value="ECO:0007669"/>
    <property type="project" value="UniProtKB-ARBA"/>
</dbReference>
<reference evidence="4" key="1">
    <citation type="submission" date="2009-09" db="EMBL/GenBank/DDBJ databases">
        <authorList>
            <person name="Weinstock G."/>
            <person name="Sodergren E."/>
            <person name="Clifton S."/>
            <person name="Fulton L."/>
            <person name="Fulton B."/>
            <person name="Courtney L."/>
            <person name="Fronick C."/>
            <person name="Harrison M."/>
            <person name="Strong C."/>
            <person name="Farmer C."/>
            <person name="Delahaunty K."/>
            <person name="Markovic C."/>
            <person name="Hall O."/>
            <person name="Minx P."/>
            <person name="Tomlinson C."/>
            <person name="Mitreva M."/>
            <person name="Nelson J."/>
            <person name="Hou S."/>
            <person name="Wollam A."/>
            <person name="Pepin K.H."/>
            <person name="Johnson M."/>
            <person name="Bhonagiri V."/>
            <person name="Nash W.E."/>
            <person name="Warren W."/>
            <person name="Chinwalla A."/>
            <person name="Mardis E.R."/>
            <person name="Wilson R.K."/>
        </authorList>
    </citation>
    <scope>NUCLEOTIDE SEQUENCE [LARGE SCALE GENOMIC DNA]</scope>
    <source>
        <strain evidence="4">DSM 20583</strain>
    </source>
</reference>
<dbReference type="KEGG" id="bhan:CGC63_06835"/>
<keyword evidence="4" id="KW-0032">Aminotransferase</keyword>
<dbReference type="GO" id="GO:0005829">
    <property type="term" value="C:cytosol"/>
    <property type="evidence" value="ECO:0007669"/>
    <property type="project" value="TreeGrafter"/>
</dbReference>
<accession>C9L623</accession>
<keyword evidence="4" id="KW-0808">Transferase</keyword>
<comment type="cofactor">
    <cofactor evidence="1">
        <name>pyridoxal 5'-phosphate</name>
        <dbReference type="ChEBI" id="CHEBI:597326"/>
    </cofactor>
</comment>
<dbReference type="HOGENOM" id="CLU_020844_2_0_9"/>
<dbReference type="Proteomes" id="UP000003755">
    <property type="component" value="Unassembled WGS sequence"/>
</dbReference>
<dbReference type="Gene3D" id="3.20.10.10">
    <property type="entry name" value="D-amino Acid Aminotransferase, subunit A, domain 2"/>
    <property type="match status" value="1"/>
</dbReference>
<dbReference type="PANTHER" id="PTHR42743">
    <property type="entry name" value="AMINO-ACID AMINOTRANSFERASE"/>
    <property type="match status" value="1"/>
</dbReference>